<feature type="region of interest" description="Disordered" evidence="1">
    <location>
        <begin position="187"/>
        <end position="207"/>
    </location>
</feature>
<evidence type="ECO:0000256" key="1">
    <source>
        <dbReference type="SAM" id="MobiDB-lite"/>
    </source>
</evidence>
<accession>A0A852V3F8</accession>
<dbReference type="EMBL" id="JACCCO010000002">
    <property type="protein sequence ID" value="NYF43019.1"/>
    <property type="molecule type" value="Genomic_DNA"/>
</dbReference>
<protein>
    <submittedName>
        <fullName evidence="2">Uncharacterized protein</fullName>
    </submittedName>
</protein>
<sequence length="207" mass="21852">MEHPSITARRGGSPLRRVAARAVAAAGVIGSPFRGVVAVGVIGAVLAAGGCAADPETDGDRAPGPAAHEVVVTGNDVSGVTARVAGWEHDRNNALPPQNVIRVDIRFTGRTEWALSSRFIELAVCAVTGQRTVVTCGTAGMRMDHTAEDRYHYTVETFLGAGHRLDQVTDVLLLPDQYAPPRVSIVTDPKDGDDYVAPRLPKPGDRV</sequence>
<comment type="caution">
    <text evidence="2">The sequence shown here is derived from an EMBL/GenBank/DDBJ whole genome shotgun (WGS) entry which is preliminary data.</text>
</comment>
<keyword evidence="3" id="KW-1185">Reference proteome</keyword>
<evidence type="ECO:0000313" key="3">
    <source>
        <dbReference type="Proteomes" id="UP000576393"/>
    </source>
</evidence>
<organism evidence="2 3">
    <name type="scientific">Streptosporangium sandarakinum</name>
    <dbReference type="NCBI Taxonomy" id="1260955"/>
    <lineage>
        <taxon>Bacteria</taxon>
        <taxon>Bacillati</taxon>
        <taxon>Actinomycetota</taxon>
        <taxon>Actinomycetes</taxon>
        <taxon>Streptosporangiales</taxon>
        <taxon>Streptosporangiaceae</taxon>
        <taxon>Streptosporangium</taxon>
    </lineage>
</organism>
<evidence type="ECO:0000313" key="2">
    <source>
        <dbReference type="EMBL" id="NYF43019.1"/>
    </source>
</evidence>
<name>A0A852V3F8_9ACTN</name>
<proteinExistence type="predicted"/>
<gene>
    <name evidence="2" type="ORF">HDA43_005220</name>
</gene>
<reference evidence="2 3" key="1">
    <citation type="submission" date="2020-07" db="EMBL/GenBank/DDBJ databases">
        <title>Sequencing the genomes of 1000 actinobacteria strains.</title>
        <authorList>
            <person name="Klenk H.-P."/>
        </authorList>
    </citation>
    <scope>NUCLEOTIDE SEQUENCE [LARGE SCALE GENOMIC DNA]</scope>
    <source>
        <strain evidence="2 3">DSM 45763</strain>
    </source>
</reference>
<dbReference type="RefSeq" id="WP_179825959.1">
    <property type="nucleotide sequence ID" value="NZ_JACCCO010000002.1"/>
</dbReference>
<dbReference type="AlphaFoldDB" id="A0A852V3F8"/>
<dbReference type="Proteomes" id="UP000576393">
    <property type="component" value="Unassembled WGS sequence"/>
</dbReference>